<evidence type="ECO:0008006" key="4">
    <source>
        <dbReference type="Google" id="ProtNLM"/>
    </source>
</evidence>
<comment type="caution">
    <text evidence="2">The sequence shown here is derived from an EMBL/GenBank/DDBJ whole genome shotgun (WGS) entry which is preliminary data.</text>
</comment>
<feature type="compositionally biased region" description="Basic and acidic residues" evidence="1">
    <location>
        <begin position="188"/>
        <end position="200"/>
    </location>
</feature>
<evidence type="ECO:0000256" key="1">
    <source>
        <dbReference type="SAM" id="MobiDB-lite"/>
    </source>
</evidence>
<sequence length="296" mass="34634">MATNVDGFEQFHRKVRNNDEDRTESEEPSPTSNNLDILIQHLTKRDMLWEKISQQIDCRHDSNFDNSTSVIPNLFQKIPDFDDTFIIDEDATSKWKKMVDRVQKRDERLASYFHEHVKLCAVLKLNVNESKKQVLVGLWSKQACDAMFARNHYTKDQLFHNLLEYEQIEKERTSRVMYKNHPKPMTQENKEKGYENKRDNSVPTDKNMETINQRGSSKPYVPARRRKQTSVLLVRNTVMSQSIVLRTRGKLKYFQKATLNGHPIKSYVDLGSQCVMIGEADAKELNVKIEPLDKPM</sequence>
<dbReference type="Proteomes" id="UP001458880">
    <property type="component" value="Unassembled WGS sequence"/>
</dbReference>
<gene>
    <name evidence="2" type="ORF">QE152_g39549</name>
</gene>
<dbReference type="EMBL" id="JASPKY010000954">
    <property type="protein sequence ID" value="KAK9679941.1"/>
    <property type="molecule type" value="Genomic_DNA"/>
</dbReference>
<protein>
    <recommendedName>
        <fullName evidence="4">Gag-pol polyprotein</fullName>
    </recommendedName>
</protein>
<feature type="compositionally biased region" description="Basic and acidic residues" evidence="1">
    <location>
        <begin position="9"/>
        <end position="20"/>
    </location>
</feature>
<feature type="region of interest" description="Disordered" evidence="1">
    <location>
        <begin position="1"/>
        <end position="33"/>
    </location>
</feature>
<organism evidence="2 3">
    <name type="scientific">Popillia japonica</name>
    <name type="common">Japanese beetle</name>
    <dbReference type="NCBI Taxonomy" id="7064"/>
    <lineage>
        <taxon>Eukaryota</taxon>
        <taxon>Metazoa</taxon>
        <taxon>Ecdysozoa</taxon>
        <taxon>Arthropoda</taxon>
        <taxon>Hexapoda</taxon>
        <taxon>Insecta</taxon>
        <taxon>Pterygota</taxon>
        <taxon>Neoptera</taxon>
        <taxon>Endopterygota</taxon>
        <taxon>Coleoptera</taxon>
        <taxon>Polyphaga</taxon>
        <taxon>Scarabaeiformia</taxon>
        <taxon>Scarabaeidae</taxon>
        <taxon>Rutelinae</taxon>
        <taxon>Popillia</taxon>
    </lineage>
</organism>
<proteinExistence type="predicted"/>
<reference evidence="2 3" key="1">
    <citation type="journal article" date="2024" name="BMC Genomics">
        <title>De novo assembly and annotation of Popillia japonica's genome with initial clues to its potential as an invasive pest.</title>
        <authorList>
            <person name="Cucini C."/>
            <person name="Boschi S."/>
            <person name="Funari R."/>
            <person name="Cardaioli E."/>
            <person name="Iannotti N."/>
            <person name="Marturano G."/>
            <person name="Paoli F."/>
            <person name="Bruttini M."/>
            <person name="Carapelli A."/>
            <person name="Frati F."/>
            <person name="Nardi F."/>
        </authorList>
    </citation>
    <scope>NUCLEOTIDE SEQUENCE [LARGE SCALE GENOMIC DNA]</scope>
    <source>
        <strain evidence="2">DMR45628</strain>
    </source>
</reference>
<name>A0AAW1HTS0_POPJA</name>
<feature type="region of interest" description="Disordered" evidence="1">
    <location>
        <begin position="182"/>
        <end position="224"/>
    </location>
</feature>
<keyword evidence="3" id="KW-1185">Reference proteome</keyword>
<evidence type="ECO:0000313" key="3">
    <source>
        <dbReference type="Proteomes" id="UP001458880"/>
    </source>
</evidence>
<feature type="compositionally biased region" description="Polar residues" evidence="1">
    <location>
        <begin position="201"/>
        <end position="216"/>
    </location>
</feature>
<dbReference type="AlphaFoldDB" id="A0AAW1HTS0"/>
<evidence type="ECO:0000313" key="2">
    <source>
        <dbReference type="EMBL" id="KAK9679941.1"/>
    </source>
</evidence>
<accession>A0AAW1HTS0</accession>